<dbReference type="STRING" id="379508.A5DTT0"/>
<dbReference type="EMBL" id="CH981524">
    <property type="protein sequence ID" value="EDK42588.1"/>
    <property type="molecule type" value="Genomic_DNA"/>
</dbReference>
<feature type="compositionally biased region" description="Low complexity" evidence="1">
    <location>
        <begin position="105"/>
        <end position="116"/>
    </location>
</feature>
<evidence type="ECO:0000313" key="3">
    <source>
        <dbReference type="Proteomes" id="UP000001996"/>
    </source>
</evidence>
<feature type="compositionally biased region" description="Basic and acidic residues" evidence="1">
    <location>
        <begin position="81"/>
        <end position="97"/>
    </location>
</feature>
<gene>
    <name evidence="2" type="ORF">LELG_00766</name>
</gene>
<dbReference type="AlphaFoldDB" id="A5DTT0"/>
<accession>A5DTT0</accession>
<sequence>MMYTRKCIPRSSGRIGLFELNCKFHCHALLYKDLSDVTTKSTLNKDTPTTSSASKSDNAKDSFLRRSDSFMQRALLMQKQKQKEKTKETEKEKEKQRPTRSQYKSNAENESAQNSSRTRIARRKSRTDRTIKASRRRSNASKEKELRGHQSNDVTKNVSNSENRKGGELTHYITSTKNSNKPILQCIAPKKGEVPLLAHNLDRVLFSPGVHFLQDPRTRIYNFTPFLKNVINYRDFNFDAVSSYTPVSKHKVMLMNAQKFKKQFYSSTSSMTSLLSKFYMFLNNYSRHRVNRFGNIPFSGMINDLPSIIFAQPQGEFQDEQGNSKTVYSLQEDSSCDAEILLSAMGVCMETLLTNPEKEFLKYKKEKGRKALSLNGEQQSPLPLHSLTPLPPSPPVNSYNYASVGSFLMRSQLDCYDPRLPGNGTFDLKTRASANVRYNSRDPNAGEGDYQIFKLRGDFESYEAEFRDLIRTGAMLKYLFQARIGQMDGIFIAYHNVNSIFGFQYLPLEELDKLFYCEKFNEKQLKADLETVAIEEHHGQENLPSFIGETQFKFSMEMWEKLMTNHILKDFAEAGLKDTPFRMLVETVQPRGTKNKFLRVIAIPVTVDEIKEFQLFPKKHPTDFKQDLTDEQRQTNLQKHSKELKVYNEQTTRDRKILQYTIDLHLSFVNGESSPYYILPKVITKDWKLSYTITKVDFDAKTNLKRMLSQAVDKLLLKSGQTLTSLQKIHKFYEKLGTLRKENWALKEEVPQVYKPVFKDDDA</sequence>
<dbReference type="VEuPathDB" id="FungiDB:LELG_00766"/>
<dbReference type="PANTHER" id="PTHR31014">
    <property type="entry name" value="MITOCHONDRIAL TRANSLATION SYSTEM COMPONENT PET127-RELATED"/>
    <property type="match status" value="1"/>
</dbReference>
<dbReference type="eggNOG" id="ENOG502QPU6">
    <property type="taxonomic scope" value="Eukaryota"/>
</dbReference>
<evidence type="ECO:0008006" key="4">
    <source>
        <dbReference type="Google" id="ProtNLM"/>
    </source>
</evidence>
<dbReference type="Pfam" id="PF08634">
    <property type="entry name" value="Pet127"/>
    <property type="match status" value="1"/>
</dbReference>
<feature type="compositionally biased region" description="Basic residues" evidence="1">
    <location>
        <begin position="119"/>
        <end position="139"/>
    </location>
</feature>
<dbReference type="OrthoDB" id="10249045at2759"/>
<dbReference type="GO" id="GO:0000964">
    <property type="term" value="P:mitochondrial RNA 5'-end processing"/>
    <property type="evidence" value="ECO:0007669"/>
    <property type="project" value="TreeGrafter"/>
</dbReference>
<dbReference type="OMA" id="CYDERLP"/>
<dbReference type="HOGENOM" id="CLU_018196_0_0_1"/>
<name>A5DTT0_LODEL</name>
<protein>
    <recommendedName>
        <fullName evidence="4">Pet127p</fullName>
    </recommendedName>
</protein>
<dbReference type="InParanoid" id="A5DTT0"/>
<feature type="compositionally biased region" description="Basic and acidic residues" evidence="1">
    <location>
        <begin position="140"/>
        <end position="150"/>
    </location>
</feature>
<dbReference type="PANTHER" id="PTHR31014:SF0">
    <property type="entry name" value="MITOCHONDRIAL TRANSLATION SYSTEM COMPONENT PET127-RELATED"/>
    <property type="match status" value="1"/>
</dbReference>
<organism evidence="2 3">
    <name type="scientific">Lodderomyces elongisporus (strain ATCC 11503 / CBS 2605 / JCM 1781 / NBRC 1676 / NRRL YB-4239)</name>
    <name type="common">Yeast</name>
    <name type="synonym">Saccharomyces elongisporus</name>
    <dbReference type="NCBI Taxonomy" id="379508"/>
    <lineage>
        <taxon>Eukaryota</taxon>
        <taxon>Fungi</taxon>
        <taxon>Dikarya</taxon>
        <taxon>Ascomycota</taxon>
        <taxon>Saccharomycotina</taxon>
        <taxon>Pichiomycetes</taxon>
        <taxon>Debaryomycetaceae</taxon>
        <taxon>Candida/Lodderomyces clade</taxon>
        <taxon>Lodderomyces</taxon>
    </lineage>
</organism>
<keyword evidence="3" id="KW-1185">Reference proteome</keyword>
<evidence type="ECO:0000256" key="1">
    <source>
        <dbReference type="SAM" id="MobiDB-lite"/>
    </source>
</evidence>
<feature type="region of interest" description="Disordered" evidence="1">
    <location>
        <begin position="42"/>
        <end position="63"/>
    </location>
</feature>
<dbReference type="FunCoup" id="A5DTT0">
    <property type="interactions" value="124"/>
</dbReference>
<feature type="compositionally biased region" description="Polar residues" evidence="1">
    <location>
        <begin position="151"/>
        <end position="161"/>
    </location>
</feature>
<proteinExistence type="predicted"/>
<dbReference type="GO" id="GO:0005740">
    <property type="term" value="C:mitochondrial envelope"/>
    <property type="evidence" value="ECO:0007669"/>
    <property type="project" value="TreeGrafter"/>
</dbReference>
<evidence type="ECO:0000313" key="2">
    <source>
        <dbReference type="EMBL" id="EDK42588.1"/>
    </source>
</evidence>
<dbReference type="InterPro" id="IPR013943">
    <property type="entry name" value="Pet127"/>
</dbReference>
<reference evidence="2 3" key="1">
    <citation type="journal article" date="2009" name="Nature">
        <title>Evolution of pathogenicity and sexual reproduction in eight Candida genomes.</title>
        <authorList>
            <person name="Butler G."/>
            <person name="Rasmussen M.D."/>
            <person name="Lin M.F."/>
            <person name="Santos M.A."/>
            <person name="Sakthikumar S."/>
            <person name="Munro C.A."/>
            <person name="Rheinbay E."/>
            <person name="Grabherr M."/>
            <person name="Forche A."/>
            <person name="Reedy J.L."/>
            <person name="Agrafioti I."/>
            <person name="Arnaud M.B."/>
            <person name="Bates S."/>
            <person name="Brown A.J."/>
            <person name="Brunke S."/>
            <person name="Costanzo M.C."/>
            <person name="Fitzpatrick D.A."/>
            <person name="de Groot P.W."/>
            <person name="Harris D."/>
            <person name="Hoyer L.L."/>
            <person name="Hube B."/>
            <person name="Klis F.M."/>
            <person name="Kodira C."/>
            <person name="Lennard N."/>
            <person name="Logue M.E."/>
            <person name="Martin R."/>
            <person name="Neiman A.M."/>
            <person name="Nikolaou E."/>
            <person name="Quail M.A."/>
            <person name="Quinn J."/>
            <person name="Santos M.C."/>
            <person name="Schmitzberger F.F."/>
            <person name="Sherlock G."/>
            <person name="Shah P."/>
            <person name="Silverstein K.A."/>
            <person name="Skrzypek M.S."/>
            <person name="Soll D."/>
            <person name="Staggs R."/>
            <person name="Stansfield I."/>
            <person name="Stumpf M.P."/>
            <person name="Sudbery P.E."/>
            <person name="Srikantha T."/>
            <person name="Zeng Q."/>
            <person name="Berman J."/>
            <person name="Berriman M."/>
            <person name="Heitman J."/>
            <person name="Gow N.A."/>
            <person name="Lorenz M.C."/>
            <person name="Birren B.W."/>
            <person name="Kellis M."/>
            <person name="Cuomo C.A."/>
        </authorList>
    </citation>
    <scope>NUCLEOTIDE SEQUENCE [LARGE SCALE GENOMIC DNA]</scope>
    <source>
        <strain evidence="3">ATCC 11503 / BCRC 21390 / CBS 2605 / JCM 1781 / NBRC 1676 / NRRL YB-4239</strain>
    </source>
</reference>
<dbReference type="Proteomes" id="UP000001996">
    <property type="component" value="Unassembled WGS sequence"/>
</dbReference>
<feature type="region of interest" description="Disordered" evidence="1">
    <location>
        <begin position="77"/>
        <end position="166"/>
    </location>
</feature>